<protein>
    <submittedName>
        <fullName evidence="1">Uncharacterized protein</fullName>
    </submittedName>
</protein>
<accession>A0A640VNR2</accession>
<sequence>MMAGLAAEHGPQTTVMIPLIICSANDCRSMDRGYGADGLRDALKDRGYVLFRADLIHWIKSDRPSPQTESSARNL</sequence>
<organism evidence="1 2">
    <name type="scientific">Roseobacter cerasinus</name>
    <dbReference type="NCBI Taxonomy" id="2602289"/>
    <lineage>
        <taxon>Bacteria</taxon>
        <taxon>Pseudomonadati</taxon>
        <taxon>Pseudomonadota</taxon>
        <taxon>Alphaproteobacteria</taxon>
        <taxon>Rhodobacterales</taxon>
        <taxon>Roseobacteraceae</taxon>
        <taxon>Roseobacter</taxon>
    </lineage>
</organism>
<evidence type="ECO:0000313" key="1">
    <source>
        <dbReference type="EMBL" id="GFE49679.1"/>
    </source>
</evidence>
<dbReference type="EMBL" id="BLIV01000002">
    <property type="protein sequence ID" value="GFE49679.1"/>
    <property type="molecule type" value="Genomic_DNA"/>
</dbReference>
<name>A0A640VNR2_9RHOB</name>
<keyword evidence="2" id="KW-1185">Reference proteome</keyword>
<proteinExistence type="predicted"/>
<gene>
    <name evidence="1" type="ORF">So717_14320</name>
</gene>
<dbReference type="Proteomes" id="UP000436522">
    <property type="component" value="Unassembled WGS sequence"/>
</dbReference>
<evidence type="ECO:0000313" key="2">
    <source>
        <dbReference type="Proteomes" id="UP000436522"/>
    </source>
</evidence>
<reference evidence="1 2" key="1">
    <citation type="submission" date="2019-12" db="EMBL/GenBank/DDBJ databases">
        <title>Roseobacter cerasinus sp. nov., isolated from seawater around aquaculture.</title>
        <authorList>
            <person name="Muramatsu S."/>
            <person name="Takabe Y."/>
            <person name="Mori K."/>
            <person name="Takaichi S."/>
            <person name="Hanada S."/>
        </authorList>
    </citation>
    <scope>NUCLEOTIDE SEQUENCE [LARGE SCALE GENOMIC DNA]</scope>
    <source>
        <strain evidence="1 2">AI77</strain>
    </source>
</reference>
<comment type="caution">
    <text evidence="1">The sequence shown here is derived from an EMBL/GenBank/DDBJ whole genome shotgun (WGS) entry which is preliminary data.</text>
</comment>
<dbReference type="AlphaFoldDB" id="A0A640VNR2"/>